<dbReference type="SUPFAM" id="SSF48371">
    <property type="entry name" value="ARM repeat"/>
    <property type="match status" value="1"/>
</dbReference>
<dbReference type="GO" id="GO:0007165">
    <property type="term" value="P:signal transduction"/>
    <property type="evidence" value="ECO:0007669"/>
    <property type="project" value="InterPro"/>
</dbReference>
<dbReference type="InterPro" id="IPR002554">
    <property type="entry name" value="PP2A_B56"/>
</dbReference>
<accession>A0A9Q0TWU4</accession>
<dbReference type="Proteomes" id="UP001151532">
    <property type="component" value="Chromosome 10"/>
</dbReference>
<name>A0A9Q0TWU4_SALPP</name>
<feature type="compositionally biased region" description="Polar residues" evidence="1">
    <location>
        <begin position="73"/>
        <end position="83"/>
    </location>
</feature>
<protein>
    <submittedName>
        <fullName evidence="2">SERINE/THREONINE PROTEIN PHOSPHATASE 2A PP2A REGULATORY SUBUNIT B</fullName>
    </submittedName>
</protein>
<reference evidence="2" key="2">
    <citation type="journal article" date="2023" name="Int. J. Mol. Sci.">
        <title>De Novo Assembly and Annotation of 11 Diverse Shrub Willow (Salix) Genomes Reveals Novel Gene Organization in Sex-Linked Regions.</title>
        <authorList>
            <person name="Hyden B."/>
            <person name="Feng K."/>
            <person name="Yates T.B."/>
            <person name="Jawdy S."/>
            <person name="Cereghino C."/>
            <person name="Smart L.B."/>
            <person name="Muchero W."/>
        </authorList>
    </citation>
    <scope>NUCLEOTIDE SEQUENCE</scope>
    <source>
        <tissue evidence="2">Shoot tip</tissue>
    </source>
</reference>
<dbReference type="GO" id="GO:0000159">
    <property type="term" value="C:protein phosphatase type 2A complex"/>
    <property type="evidence" value="ECO:0007669"/>
    <property type="project" value="InterPro"/>
</dbReference>
<reference evidence="2" key="1">
    <citation type="submission" date="2022-11" db="EMBL/GenBank/DDBJ databases">
        <authorList>
            <person name="Hyden B.L."/>
            <person name="Feng K."/>
            <person name="Yates T."/>
            <person name="Jawdy S."/>
            <person name="Smart L.B."/>
            <person name="Muchero W."/>
        </authorList>
    </citation>
    <scope>NUCLEOTIDE SEQUENCE</scope>
    <source>
        <tissue evidence="2">Shoot tip</tissue>
    </source>
</reference>
<evidence type="ECO:0000313" key="3">
    <source>
        <dbReference type="Proteomes" id="UP001151532"/>
    </source>
</evidence>
<dbReference type="AlphaFoldDB" id="A0A9Q0TWU4"/>
<evidence type="ECO:0000313" key="2">
    <source>
        <dbReference type="EMBL" id="KAJ6719229.1"/>
    </source>
</evidence>
<dbReference type="Gene3D" id="1.25.10.10">
    <property type="entry name" value="Leucine-rich Repeat Variant"/>
    <property type="match status" value="1"/>
</dbReference>
<dbReference type="PANTHER" id="PTHR10257:SF107">
    <property type="entry name" value="SERINE_THREONINE PROTEIN PHOSPHATASE 2A REGULATORY SUBUNIT"/>
    <property type="match status" value="1"/>
</dbReference>
<dbReference type="PANTHER" id="PTHR10257">
    <property type="entry name" value="SERINE/THREONINE PROTEIN PHOSPHATASE 2A PP2A REGULATORY SUBUNIT B"/>
    <property type="match status" value="1"/>
</dbReference>
<dbReference type="InterPro" id="IPR016024">
    <property type="entry name" value="ARM-type_fold"/>
</dbReference>
<proteinExistence type="predicted"/>
<dbReference type="EMBL" id="JAPFFK010000014">
    <property type="protein sequence ID" value="KAJ6719229.1"/>
    <property type="molecule type" value="Genomic_DNA"/>
</dbReference>
<comment type="caution">
    <text evidence="2">The sequence shown here is derived from an EMBL/GenBank/DDBJ whole genome shotgun (WGS) entry which is preliminary data.</text>
</comment>
<dbReference type="GO" id="GO:0019888">
    <property type="term" value="F:protein phosphatase regulator activity"/>
    <property type="evidence" value="ECO:0007669"/>
    <property type="project" value="InterPro"/>
</dbReference>
<dbReference type="Pfam" id="PF01603">
    <property type="entry name" value="B56"/>
    <property type="match status" value="1"/>
</dbReference>
<keyword evidence="3" id="KW-1185">Reference proteome</keyword>
<sequence length="243" mass="27306">MIRQILGRLPKRPSKSSDNREIGAPPGAPSNTSPASKSTSDFYSNRLGTSNNSSPPGLDSAHLGFSHGMKPTQVGNPKMNGSSVPPPYEALPAFRDVPNSEKQNLFIRKLTLCCVVFDFADPTRNLKEKDIKRQTLLDLVDYVTSANGKFTETVMQEVIKVVSVNLFRPRAPQTRENKVLEAFDLEEEEPMMDPAWPHLQLVYEFFLRFVASPETDAKLAKRKATNNIFFRFIFETEKHNGDC</sequence>
<feature type="region of interest" description="Disordered" evidence="1">
    <location>
        <begin position="1"/>
        <end position="84"/>
    </location>
</feature>
<organism evidence="2 3">
    <name type="scientific">Salix purpurea</name>
    <name type="common">Purple osier willow</name>
    <dbReference type="NCBI Taxonomy" id="77065"/>
    <lineage>
        <taxon>Eukaryota</taxon>
        <taxon>Viridiplantae</taxon>
        <taxon>Streptophyta</taxon>
        <taxon>Embryophyta</taxon>
        <taxon>Tracheophyta</taxon>
        <taxon>Spermatophyta</taxon>
        <taxon>Magnoliopsida</taxon>
        <taxon>eudicotyledons</taxon>
        <taxon>Gunneridae</taxon>
        <taxon>Pentapetalae</taxon>
        <taxon>rosids</taxon>
        <taxon>fabids</taxon>
        <taxon>Malpighiales</taxon>
        <taxon>Salicaceae</taxon>
        <taxon>Saliceae</taxon>
        <taxon>Salix</taxon>
    </lineage>
</organism>
<gene>
    <name evidence="2" type="ORF">OIU79_006979</name>
</gene>
<evidence type="ECO:0000256" key="1">
    <source>
        <dbReference type="SAM" id="MobiDB-lite"/>
    </source>
</evidence>
<feature type="compositionally biased region" description="Polar residues" evidence="1">
    <location>
        <begin position="29"/>
        <end position="55"/>
    </location>
</feature>
<dbReference type="OrthoDB" id="10264446at2759"/>
<dbReference type="InterPro" id="IPR011989">
    <property type="entry name" value="ARM-like"/>
</dbReference>